<dbReference type="Gene3D" id="3.40.50.300">
    <property type="entry name" value="P-loop containing nucleotide triphosphate hydrolases"/>
    <property type="match status" value="1"/>
</dbReference>
<gene>
    <name evidence="1" type="ORF">SAMN05216189_1001216</name>
    <name evidence="2" type="ORF">SAMN06295949_12856</name>
</gene>
<proteinExistence type="predicted"/>
<dbReference type="PIRSF" id="PIRSF029407">
    <property type="entry name" value="UCP029407"/>
    <property type="match status" value="1"/>
</dbReference>
<dbReference type="InterPro" id="IPR014556">
    <property type="entry name" value="UCP029407"/>
</dbReference>
<keyword evidence="3" id="KW-1185">Reference proteome</keyword>
<dbReference type="EMBL" id="FNEC01000001">
    <property type="protein sequence ID" value="SDI00030.1"/>
    <property type="molecule type" value="Genomic_DNA"/>
</dbReference>
<evidence type="ECO:0008006" key="5">
    <source>
        <dbReference type="Google" id="ProtNLM"/>
    </source>
</evidence>
<evidence type="ECO:0000313" key="4">
    <source>
        <dbReference type="Proteomes" id="UP000199693"/>
    </source>
</evidence>
<dbReference type="Proteomes" id="UP000198309">
    <property type="component" value="Unassembled WGS sequence"/>
</dbReference>
<evidence type="ECO:0000313" key="2">
    <source>
        <dbReference type="EMBL" id="SNT44366.1"/>
    </source>
</evidence>
<dbReference type="SUPFAM" id="SSF52540">
    <property type="entry name" value="P-loop containing nucleoside triphosphate hydrolases"/>
    <property type="match status" value="1"/>
</dbReference>
<protein>
    <recommendedName>
        <fullName evidence="5">Sulfotransferase family protein</fullName>
    </recommendedName>
</protein>
<reference evidence="1 4" key="1">
    <citation type="submission" date="2016-10" db="EMBL/GenBank/DDBJ databases">
        <authorList>
            <person name="de Groot N.N."/>
        </authorList>
    </citation>
    <scope>NUCLEOTIDE SEQUENCE [LARGE SCALE GENOMIC DNA]</scope>
    <source>
        <strain evidence="1 4">CCM 7361</strain>
    </source>
</reference>
<reference evidence="2 3" key="2">
    <citation type="submission" date="2017-06" db="EMBL/GenBank/DDBJ databases">
        <authorList>
            <person name="Varghese N."/>
            <person name="Submissions S."/>
        </authorList>
    </citation>
    <scope>NUCLEOTIDE SEQUENCE [LARGE SCALE GENOMIC DNA]</scope>
    <source>
        <strain evidence="2 3">RLD-1</strain>
    </source>
</reference>
<organism evidence="1 4">
    <name type="scientific">Pseudomonas delhiensis</name>
    <dbReference type="NCBI Taxonomy" id="366289"/>
    <lineage>
        <taxon>Bacteria</taxon>
        <taxon>Pseudomonadati</taxon>
        <taxon>Pseudomonadota</taxon>
        <taxon>Gammaproteobacteria</taxon>
        <taxon>Pseudomonadales</taxon>
        <taxon>Pseudomonadaceae</taxon>
        <taxon>Pseudomonas</taxon>
    </lineage>
</organism>
<dbReference type="EMBL" id="FZPC01000028">
    <property type="protein sequence ID" value="SNT44366.1"/>
    <property type="molecule type" value="Genomic_DNA"/>
</dbReference>
<evidence type="ECO:0000313" key="1">
    <source>
        <dbReference type="EMBL" id="SDI00030.1"/>
    </source>
</evidence>
<evidence type="ECO:0000313" key="3">
    <source>
        <dbReference type="Proteomes" id="UP000198309"/>
    </source>
</evidence>
<dbReference type="AlphaFoldDB" id="A0A239MNQ3"/>
<dbReference type="InterPro" id="IPR027417">
    <property type="entry name" value="P-loop_NTPase"/>
</dbReference>
<accession>A0A239MNQ3</accession>
<name>A0A239MNQ3_9PSED</name>
<dbReference type="Proteomes" id="UP000199693">
    <property type="component" value="Unassembled WGS sequence"/>
</dbReference>
<sequence>MTLGMHRSGTSLLSAALECLGVDFGEHLIAPRPDNPRGFWEDSAIVELNEQVFAAQGSSSSCVGVDGAGLLGSEAGKVLQRRMGLLLDQRLACHDLFGIKDPRLPRLMDFWMPLLDARRVNVALVVPVRHPLSVAASLQARDGFSTAKSLMLWYEHMYRALRFAVTRRMVVVDYDLFMAQPRESLLRIADRLGLPFSEASFQCFSVGILDRSLRHTCFDASLLQEHADAFPALVELHDLLCGLARDAEQVCARRIEAMERQFADVWPLLRHFGQMDQESWRTAQWYLSDHKRLVAREAELVGWISRLESTVQAGETAHRQAAAWFEAQEQAYLVRLQAVERERDALLVSMKGLRGALASSEATQSGLRAELSATLERLESILSSRSWRATEPLRRCAEWVGRIGTKPI</sequence>